<feature type="transmembrane region" description="Helical" evidence="8">
    <location>
        <begin position="255"/>
        <end position="273"/>
    </location>
</feature>
<keyword evidence="6 8" id="KW-0472">Membrane</keyword>
<reference evidence="9 10" key="1">
    <citation type="submission" date="2020-08" db="EMBL/GenBank/DDBJ databases">
        <title>Genomic Encyclopedia of Type Strains, Phase IV (KMG-IV): sequencing the most valuable type-strain genomes for metagenomic binning, comparative biology and taxonomic classification.</title>
        <authorList>
            <person name="Goeker M."/>
        </authorList>
    </citation>
    <scope>NUCLEOTIDE SEQUENCE [LARGE SCALE GENOMIC DNA]</scope>
    <source>
        <strain evidence="9 10">DSM 104969</strain>
    </source>
</reference>
<keyword evidence="4 8" id="KW-0812">Transmembrane</keyword>
<dbReference type="Proteomes" id="UP000555103">
    <property type="component" value="Unassembled WGS sequence"/>
</dbReference>
<evidence type="ECO:0000256" key="4">
    <source>
        <dbReference type="ARBA" id="ARBA00022692"/>
    </source>
</evidence>
<dbReference type="RefSeq" id="WP_183306844.1">
    <property type="nucleotide sequence ID" value="NZ_JACIEP010000005.1"/>
</dbReference>
<evidence type="ECO:0000256" key="7">
    <source>
        <dbReference type="ARBA" id="ARBA00024033"/>
    </source>
</evidence>
<dbReference type="InterPro" id="IPR018584">
    <property type="entry name" value="GT87"/>
</dbReference>
<proteinExistence type="inferred from homology"/>
<evidence type="ECO:0000256" key="8">
    <source>
        <dbReference type="SAM" id="Phobius"/>
    </source>
</evidence>
<gene>
    <name evidence="9" type="ORF">GGR21_001832</name>
</gene>
<feature type="transmembrane region" description="Helical" evidence="8">
    <location>
        <begin position="159"/>
        <end position="184"/>
    </location>
</feature>
<dbReference type="AlphaFoldDB" id="A0A840CIR3"/>
<dbReference type="GO" id="GO:0016758">
    <property type="term" value="F:hexosyltransferase activity"/>
    <property type="evidence" value="ECO:0007669"/>
    <property type="project" value="InterPro"/>
</dbReference>
<evidence type="ECO:0000256" key="2">
    <source>
        <dbReference type="ARBA" id="ARBA00022475"/>
    </source>
</evidence>
<evidence type="ECO:0000313" key="10">
    <source>
        <dbReference type="Proteomes" id="UP000555103"/>
    </source>
</evidence>
<keyword evidence="3" id="KW-0808">Transferase</keyword>
<evidence type="ECO:0000256" key="5">
    <source>
        <dbReference type="ARBA" id="ARBA00022989"/>
    </source>
</evidence>
<evidence type="ECO:0008006" key="11">
    <source>
        <dbReference type="Google" id="ProtNLM"/>
    </source>
</evidence>
<keyword evidence="10" id="KW-1185">Reference proteome</keyword>
<feature type="transmembrane region" description="Helical" evidence="8">
    <location>
        <begin position="360"/>
        <end position="379"/>
    </location>
</feature>
<keyword evidence="2" id="KW-1003">Cell membrane</keyword>
<name>A0A840CIR3_9BACT</name>
<feature type="transmembrane region" description="Helical" evidence="8">
    <location>
        <begin position="285"/>
        <end position="316"/>
    </location>
</feature>
<comment type="similarity">
    <text evidence="7">Belongs to the glycosyltransferase 87 family.</text>
</comment>
<evidence type="ECO:0000256" key="3">
    <source>
        <dbReference type="ARBA" id="ARBA00022679"/>
    </source>
</evidence>
<evidence type="ECO:0000313" key="9">
    <source>
        <dbReference type="EMBL" id="MBB4035937.1"/>
    </source>
</evidence>
<feature type="transmembrane region" description="Helical" evidence="8">
    <location>
        <begin position="191"/>
        <end position="209"/>
    </location>
</feature>
<comment type="subcellular location">
    <subcellularLocation>
        <location evidence="1">Cell membrane</location>
        <topology evidence="1">Multi-pass membrane protein</topology>
    </subcellularLocation>
</comment>
<accession>A0A840CIR3</accession>
<organism evidence="9 10">
    <name type="scientific">Dysgonomonas hofstadii</name>
    <dbReference type="NCBI Taxonomy" id="637886"/>
    <lineage>
        <taxon>Bacteria</taxon>
        <taxon>Pseudomonadati</taxon>
        <taxon>Bacteroidota</taxon>
        <taxon>Bacteroidia</taxon>
        <taxon>Bacteroidales</taxon>
        <taxon>Dysgonomonadaceae</taxon>
        <taxon>Dysgonomonas</taxon>
    </lineage>
</organism>
<feature type="transmembrane region" description="Helical" evidence="8">
    <location>
        <begin position="328"/>
        <end position="348"/>
    </location>
</feature>
<protein>
    <recommendedName>
        <fullName evidence="11">DUF2029 domain-containing protein</fullName>
    </recommendedName>
</protein>
<dbReference type="EMBL" id="JACIEP010000005">
    <property type="protein sequence ID" value="MBB4035937.1"/>
    <property type="molecule type" value="Genomic_DNA"/>
</dbReference>
<evidence type="ECO:0000256" key="6">
    <source>
        <dbReference type="ARBA" id="ARBA00023136"/>
    </source>
</evidence>
<dbReference type="GO" id="GO:0005886">
    <property type="term" value="C:plasma membrane"/>
    <property type="evidence" value="ECO:0007669"/>
    <property type="project" value="UniProtKB-SubCell"/>
</dbReference>
<comment type="caution">
    <text evidence="9">The sequence shown here is derived from an EMBL/GenBank/DDBJ whole genome shotgun (WGS) entry which is preliminary data.</text>
</comment>
<sequence>MNAILTFFQKPIFRDKRFIMSIWFLIPLLAGIKHITRGIGNNYYIFKYSYYHLIEQVNLYAQYPGQHNDSNHYGPIFSLVIAPFALLPDNIGSLLWELAIATTLFIAIYKLPIQWMAKVIIFWICMEPLYTNALNSQTNTMIAAFVIGAFIFIRKENDFWATCLIALGFFIKLYGIVGLAFFFFSKQKIKFIGYFLFWCAVFFALPMLFSSPEFVIQSYADWYESLTGKNSDNITSIMQNISASGMIQRIFGHDISSITIIVPAILLFALQYLRTDMYNDTRYQLALLASTLMFIVLFSSGSESCTYIIATAGFGIWFIIQEKPYSKYVIFLLVFMIVLSLLGASDLAPSYVKREIVRKYALKSLPFLITWLTLIYQILKMKKAPETQFSSVYIEKGEGV</sequence>
<evidence type="ECO:0000256" key="1">
    <source>
        <dbReference type="ARBA" id="ARBA00004651"/>
    </source>
</evidence>
<feature type="transmembrane region" description="Helical" evidence="8">
    <location>
        <begin position="94"/>
        <end position="112"/>
    </location>
</feature>
<feature type="transmembrane region" description="Helical" evidence="8">
    <location>
        <begin position="133"/>
        <end position="153"/>
    </location>
</feature>
<keyword evidence="5 8" id="KW-1133">Transmembrane helix</keyword>
<feature type="transmembrane region" description="Helical" evidence="8">
    <location>
        <begin position="18"/>
        <end position="36"/>
    </location>
</feature>
<dbReference type="Pfam" id="PF09594">
    <property type="entry name" value="GT87"/>
    <property type="match status" value="1"/>
</dbReference>